<keyword evidence="2" id="KW-1185">Reference proteome</keyword>
<proteinExistence type="predicted"/>
<evidence type="ECO:0008006" key="3">
    <source>
        <dbReference type="Google" id="ProtNLM"/>
    </source>
</evidence>
<dbReference type="HOGENOM" id="CLU_146165_0_0_1"/>
<evidence type="ECO:0000313" key="1">
    <source>
        <dbReference type="EMBL" id="KIJ30592.1"/>
    </source>
</evidence>
<accession>A0A0C9UNX8</accession>
<dbReference type="Proteomes" id="UP000054279">
    <property type="component" value="Unassembled WGS sequence"/>
</dbReference>
<reference evidence="1 2" key="1">
    <citation type="submission" date="2014-06" db="EMBL/GenBank/DDBJ databases">
        <title>Evolutionary Origins and Diversification of the Mycorrhizal Mutualists.</title>
        <authorList>
            <consortium name="DOE Joint Genome Institute"/>
            <consortium name="Mycorrhizal Genomics Consortium"/>
            <person name="Kohler A."/>
            <person name="Kuo A."/>
            <person name="Nagy L.G."/>
            <person name="Floudas D."/>
            <person name="Copeland A."/>
            <person name="Barry K.W."/>
            <person name="Cichocki N."/>
            <person name="Veneault-Fourrey C."/>
            <person name="LaButti K."/>
            <person name="Lindquist E.A."/>
            <person name="Lipzen A."/>
            <person name="Lundell T."/>
            <person name="Morin E."/>
            <person name="Murat C."/>
            <person name="Riley R."/>
            <person name="Ohm R."/>
            <person name="Sun H."/>
            <person name="Tunlid A."/>
            <person name="Henrissat B."/>
            <person name="Grigoriev I.V."/>
            <person name="Hibbett D.S."/>
            <person name="Martin F."/>
        </authorList>
    </citation>
    <scope>NUCLEOTIDE SEQUENCE [LARGE SCALE GENOMIC DNA]</scope>
    <source>
        <strain evidence="1 2">SS14</strain>
    </source>
</reference>
<evidence type="ECO:0000313" key="2">
    <source>
        <dbReference type="Proteomes" id="UP000054279"/>
    </source>
</evidence>
<dbReference type="EMBL" id="KN837258">
    <property type="protein sequence ID" value="KIJ30592.1"/>
    <property type="molecule type" value="Genomic_DNA"/>
</dbReference>
<dbReference type="AlphaFoldDB" id="A0A0C9UNX8"/>
<gene>
    <name evidence="1" type="ORF">M422DRAFT_186932</name>
</gene>
<protein>
    <recommendedName>
        <fullName evidence="3">Reverse transcriptase zinc-binding domain-containing protein</fullName>
    </recommendedName>
</protein>
<name>A0A0C9UNX8_SPHS4</name>
<organism evidence="1 2">
    <name type="scientific">Sphaerobolus stellatus (strain SS14)</name>
    <dbReference type="NCBI Taxonomy" id="990650"/>
    <lineage>
        <taxon>Eukaryota</taxon>
        <taxon>Fungi</taxon>
        <taxon>Dikarya</taxon>
        <taxon>Basidiomycota</taxon>
        <taxon>Agaricomycotina</taxon>
        <taxon>Agaricomycetes</taxon>
        <taxon>Phallomycetidae</taxon>
        <taxon>Geastrales</taxon>
        <taxon>Sphaerobolaceae</taxon>
        <taxon>Sphaerobolus</taxon>
    </lineage>
</organism>
<dbReference type="OrthoDB" id="2650954at2759"/>
<sequence length="109" mass="13089">LVQLRTRYTQLNKHLHCVKRSETSLCPTCRREPETVHHFLFRCKTYDKLRRQVQLRHGHNARSAKYLLSNPDAYPALFRYINGTRRFMSVTGPLKIPQEENKKIGRRRR</sequence>
<feature type="non-terminal residue" evidence="1">
    <location>
        <position position="1"/>
    </location>
</feature>